<dbReference type="EMBL" id="JACIJF010000048">
    <property type="protein sequence ID" value="MBB5713124.1"/>
    <property type="molecule type" value="Genomic_DNA"/>
</dbReference>
<gene>
    <name evidence="1" type="ORF">FHT02_004387</name>
</gene>
<accession>A0A840YTW1</accession>
<name>A0A840YTW1_9SPHN</name>
<dbReference type="AlphaFoldDB" id="A0A840YTW1"/>
<evidence type="ECO:0000313" key="2">
    <source>
        <dbReference type="Proteomes" id="UP000527143"/>
    </source>
</evidence>
<sequence length="123" mass="13760">MLYPPSLDRAVRMRAFHAPNGELGIHPEDVTTFLAACRKDRAEVLGWELWVIDHAWGDHINGPVKAPGTWCGGIPINGNKLPVVFSFCGDVDETERQFQSVDLQAEVLPDWLPHVRVNFTLAD</sequence>
<organism evidence="1 2">
    <name type="scientific">Sphingomonas xinjiangensis</name>
    <dbReference type="NCBI Taxonomy" id="643568"/>
    <lineage>
        <taxon>Bacteria</taxon>
        <taxon>Pseudomonadati</taxon>
        <taxon>Pseudomonadota</taxon>
        <taxon>Alphaproteobacteria</taxon>
        <taxon>Sphingomonadales</taxon>
        <taxon>Sphingomonadaceae</taxon>
        <taxon>Sphingomonas</taxon>
    </lineage>
</organism>
<dbReference type="RefSeq" id="WP_184092164.1">
    <property type="nucleotide sequence ID" value="NZ_JACIJF010000048.1"/>
</dbReference>
<dbReference type="Proteomes" id="UP000527143">
    <property type="component" value="Unassembled WGS sequence"/>
</dbReference>
<evidence type="ECO:0000313" key="1">
    <source>
        <dbReference type="EMBL" id="MBB5713124.1"/>
    </source>
</evidence>
<keyword evidence="2" id="KW-1185">Reference proteome</keyword>
<comment type="caution">
    <text evidence="1">The sequence shown here is derived from an EMBL/GenBank/DDBJ whole genome shotgun (WGS) entry which is preliminary data.</text>
</comment>
<protein>
    <submittedName>
        <fullName evidence="1">Uncharacterized protein</fullName>
    </submittedName>
</protein>
<proteinExistence type="predicted"/>
<reference evidence="1 2" key="1">
    <citation type="submission" date="2020-08" db="EMBL/GenBank/DDBJ databases">
        <title>Genomic Encyclopedia of Type Strains, Phase IV (KMG-IV): sequencing the most valuable type-strain genomes for metagenomic binning, comparative biology and taxonomic classification.</title>
        <authorList>
            <person name="Goeker M."/>
        </authorList>
    </citation>
    <scope>NUCLEOTIDE SEQUENCE [LARGE SCALE GENOMIC DNA]</scope>
    <source>
        <strain evidence="1 2">DSM 26736</strain>
    </source>
</reference>